<dbReference type="InterPro" id="IPR020422">
    <property type="entry name" value="TYR_PHOSPHATASE_DUAL_dom"/>
</dbReference>
<evidence type="ECO:0000259" key="3">
    <source>
        <dbReference type="PROSITE" id="PS50056"/>
    </source>
</evidence>
<dbReference type="GO" id="GO:0062026">
    <property type="term" value="P:negative regulation of SCF-dependent proteasomal ubiquitin-dependent catabolic process"/>
    <property type="evidence" value="ECO:0007669"/>
    <property type="project" value="TreeGrafter"/>
</dbReference>
<dbReference type="InterPro" id="IPR000387">
    <property type="entry name" value="Tyr_Pase_dom"/>
</dbReference>
<dbReference type="PROSITE" id="PS50056">
    <property type="entry name" value="TYR_PHOSPHATASE_2"/>
    <property type="match status" value="1"/>
</dbReference>
<protein>
    <submittedName>
        <fullName evidence="4">Protein-tyrosine phosphatase-like protein</fullName>
    </submittedName>
</protein>
<comment type="similarity">
    <text evidence="1">Belongs to the protein-tyrosine phosphatase family. Non-receptor class subfamily.</text>
</comment>
<dbReference type="SUPFAM" id="SSF52799">
    <property type="entry name" value="(Phosphotyrosine protein) phosphatases II"/>
    <property type="match status" value="1"/>
</dbReference>
<dbReference type="GO" id="GO:0140096">
    <property type="term" value="F:catalytic activity, acting on a protein"/>
    <property type="evidence" value="ECO:0007669"/>
    <property type="project" value="UniProtKB-ARBA"/>
</dbReference>
<dbReference type="Proteomes" id="UP001303889">
    <property type="component" value="Unassembled WGS sequence"/>
</dbReference>
<reference evidence="4" key="1">
    <citation type="journal article" date="2023" name="Mol. Phylogenet. Evol.">
        <title>Genome-scale phylogeny and comparative genomics of the fungal order Sordariales.</title>
        <authorList>
            <person name="Hensen N."/>
            <person name="Bonometti L."/>
            <person name="Westerberg I."/>
            <person name="Brannstrom I.O."/>
            <person name="Guillou S."/>
            <person name="Cros-Aarteil S."/>
            <person name="Calhoun S."/>
            <person name="Haridas S."/>
            <person name="Kuo A."/>
            <person name="Mondo S."/>
            <person name="Pangilinan J."/>
            <person name="Riley R."/>
            <person name="LaButti K."/>
            <person name="Andreopoulos B."/>
            <person name="Lipzen A."/>
            <person name="Chen C."/>
            <person name="Yan M."/>
            <person name="Daum C."/>
            <person name="Ng V."/>
            <person name="Clum A."/>
            <person name="Steindorff A."/>
            <person name="Ohm R.A."/>
            <person name="Martin F."/>
            <person name="Silar P."/>
            <person name="Natvig D.O."/>
            <person name="Lalanne C."/>
            <person name="Gautier V."/>
            <person name="Ament-Velasquez S.L."/>
            <person name="Kruys A."/>
            <person name="Hutchinson M.I."/>
            <person name="Powell A.J."/>
            <person name="Barry K."/>
            <person name="Miller A.N."/>
            <person name="Grigoriev I.V."/>
            <person name="Debuchy R."/>
            <person name="Gladieux P."/>
            <person name="Hiltunen Thoren M."/>
            <person name="Johannesson H."/>
        </authorList>
    </citation>
    <scope>NUCLEOTIDE SEQUENCE</scope>
    <source>
        <strain evidence="4">CBS 103.79</strain>
    </source>
</reference>
<evidence type="ECO:0000256" key="2">
    <source>
        <dbReference type="SAM" id="MobiDB-lite"/>
    </source>
</evidence>
<dbReference type="GO" id="GO:0005654">
    <property type="term" value="C:nucleoplasm"/>
    <property type="evidence" value="ECO:0007669"/>
    <property type="project" value="TreeGrafter"/>
</dbReference>
<dbReference type="SMART" id="SM00195">
    <property type="entry name" value="DSPc"/>
    <property type="match status" value="1"/>
</dbReference>
<feature type="non-terminal residue" evidence="4">
    <location>
        <position position="1"/>
    </location>
</feature>
<dbReference type="InterPro" id="IPR029021">
    <property type="entry name" value="Prot-tyrosine_phosphatase-like"/>
</dbReference>
<dbReference type="AlphaFoldDB" id="A0AAN6MFQ3"/>
<dbReference type="PANTHER" id="PTHR46588:SF1">
    <property type="entry name" value="SERINE_THREONINE_TYROSINE-INTERACTING PROTEIN"/>
    <property type="match status" value="1"/>
</dbReference>
<evidence type="ECO:0000313" key="5">
    <source>
        <dbReference type="Proteomes" id="UP001303889"/>
    </source>
</evidence>
<organism evidence="4 5">
    <name type="scientific">Staphylotrichum tortipilum</name>
    <dbReference type="NCBI Taxonomy" id="2831512"/>
    <lineage>
        <taxon>Eukaryota</taxon>
        <taxon>Fungi</taxon>
        <taxon>Dikarya</taxon>
        <taxon>Ascomycota</taxon>
        <taxon>Pezizomycotina</taxon>
        <taxon>Sordariomycetes</taxon>
        <taxon>Sordariomycetidae</taxon>
        <taxon>Sordariales</taxon>
        <taxon>Chaetomiaceae</taxon>
        <taxon>Staphylotrichum</taxon>
    </lineage>
</organism>
<accession>A0AAN6MFQ3</accession>
<name>A0AAN6MFQ3_9PEZI</name>
<dbReference type="GO" id="GO:1990444">
    <property type="term" value="F:F-box domain binding"/>
    <property type="evidence" value="ECO:0007669"/>
    <property type="project" value="TreeGrafter"/>
</dbReference>
<feature type="region of interest" description="Disordered" evidence="2">
    <location>
        <begin position="316"/>
        <end position="349"/>
    </location>
</feature>
<gene>
    <name evidence="4" type="ORF">C8A05DRAFT_17655</name>
</gene>
<dbReference type="CDD" id="cd14498">
    <property type="entry name" value="DSP"/>
    <property type="match status" value="1"/>
</dbReference>
<feature type="compositionally biased region" description="Pro residues" evidence="2">
    <location>
        <begin position="25"/>
        <end position="39"/>
    </location>
</feature>
<comment type="caution">
    <text evidence="4">The sequence shown here is derived from an EMBL/GenBank/DDBJ whole genome shotgun (WGS) entry which is preliminary data.</text>
</comment>
<dbReference type="GO" id="GO:0070372">
    <property type="term" value="P:regulation of ERK1 and ERK2 cascade"/>
    <property type="evidence" value="ECO:0007669"/>
    <property type="project" value="TreeGrafter"/>
</dbReference>
<dbReference type="PANTHER" id="PTHR46588">
    <property type="entry name" value="SERINE/THREONINE/TYROSINE-INTERACTING PROTEIN"/>
    <property type="match status" value="1"/>
</dbReference>
<proteinExistence type="inferred from homology"/>
<feature type="compositionally biased region" description="Low complexity" evidence="2">
    <location>
        <begin position="45"/>
        <end position="58"/>
    </location>
</feature>
<dbReference type="GO" id="GO:0005737">
    <property type="term" value="C:cytoplasm"/>
    <property type="evidence" value="ECO:0007669"/>
    <property type="project" value="TreeGrafter"/>
</dbReference>
<dbReference type="Gene3D" id="3.90.190.10">
    <property type="entry name" value="Protein tyrosine phosphatase superfamily"/>
    <property type="match status" value="1"/>
</dbReference>
<dbReference type="Pfam" id="PF00782">
    <property type="entry name" value="DSPc"/>
    <property type="match status" value="1"/>
</dbReference>
<feature type="domain" description="Tyrosine specific protein phosphatases" evidence="3">
    <location>
        <begin position="211"/>
        <end position="285"/>
    </location>
</feature>
<keyword evidence="5" id="KW-1185">Reference proteome</keyword>
<sequence length="363" mass="38480">PPPKMNPNSHPSYQATIHQTAPYSSRPPSPPYIHVPPPSNALGLTGNPQNTPPTTTTAPNNVTITSSIGLPTARDVVMTIHPSPAAIHNLSPFSSSTTTQPVAALTAADLATITASRPQFARDNTAAWVYEARRAAQPVLDYLYLGPASSVKDRAFLAREGITMVLCARDARFAAPGGGEGMLMMGVKRAVEGTGVVVEGIDIADGRELVGAFSVAAGRVNEHCLAVARQGGRGKVLVVCETGNERSAAVVAAYLMAMYGLDLVQAVQFMQLQRFCVALGDELKFWLQAYGDILRARGVVGMSLLQRRELLGLRPEGNGGAQGGGKRRIEEMDEGGEGAGDGMDMDGERYAGRSFAPFVDRDY</sequence>
<dbReference type="EMBL" id="MU855717">
    <property type="protein sequence ID" value="KAK3899986.1"/>
    <property type="molecule type" value="Genomic_DNA"/>
</dbReference>
<feature type="compositionally biased region" description="Polar residues" evidence="2">
    <location>
        <begin position="1"/>
        <end position="21"/>
    </location>
</feature>
<evidence type="ECO:0000256" key="1">
    <source>
        <dbReference type="ARBA" id="ARBA00009649"/>
    </source>
</evidence>
<evidence type="ECO:0000313" key="4">
    <source>
        <dbReference type="EMBL" id="KAK3899986.1"/>
    </source>
</evidence>
<dbReference type="InterPro" id="IPR052449">
    <property type="entry name" value="STYX-Interacting_Phosphatase"/>
</dbReference>
<dbReference type="InterPro" id="IPR000340">
    <property type="entry name" value="Dual-sp_phosphatase_cat-dom"/>
</dbReference>
<feature type="region of interest" description="Disordered" evidence="2">
    <location>
        <begin position="1"/>
        <end position="58"/>
    </location>
</feature>
<reference evidence="4" key="2">
    <citation type="submission" date="2023-05" db="EMBL/GenBank/DDBJ databases">
        <authorList>
            <consortium name="Lawrence Berkeley National Laboratory"/>
            <person name="Steindorff A."/>
            <person name="Hensen N."/>
            <person name="Bonometti L."/>
            <person name="Westerberg I."/>
            <person name="Brannstrom I.O."/>
            <person name="Guillou S."/>
            <person name="Cros-Aarteil S."/>
            <person name="Calhoun S."/>
            <person name="Haridas S."/>
            <person name="Kuo A."/>
            <person name="Mondo S."/>
            <person name="Pangilinan J."/>
            <person name="Riley R."/>
            <person name="Labutti K."/>
            <person name="Andreopoulos B."/>
            <person name="Lipzen A."/>
            <person name="Chen C."/>
            <person name="Yanf M."/>
            <person name="Daum C."/>
            <person name="Ng V."/>
            <person name="Clum A."/>
            <person name="Ohm R."/>
            <person name="Martin F."/>
            <person name="Silar P."/>
            <person name="Natvig D."/>
            <person name="Lalanne C."/>
            <person name="Gautier V."/>
            <person name="Ament-Velasquez S.L."/>
            <person name="Kruys A."/>
            <person name="Hutchinson M.I."/>
            <person name="Powell A.J."/>
            <person name="Barry K."/>
            <person name="Miller A.N."/>
            <person name="Grigoriev I.V."/>
            <person name="Debuchy R."/>
            <person name="Gladieux P."/>
            <person name="Thoren M.H."/>
            <person name="Johannesson H."/>
        </authorList>
    </citation>
    <scope>NUCLEOTIDE SEQUENCE</scope>
    <source>
        <strain evidence="4">CBS 103.79</strain>
    </source>
</reference>